<evidence type="ECO:0000313" key="9">
    <source>
        <dbReference type="Proteomes" id="UP000053664"/>
    </source>
</evidence>
<evidence type="ECO:0000256" key="6">
    <source>
        <dbReference type="SAM" id="MobiDB-lite"/>
    </source>
</evidence>
<dbReference type="InterPro" id="IPR001853">
    <property type="entry name" value="DSBA-like_thioredoxin_dom"/>
</dbReference>
<dbReference type="Gene3D" id="3.40.30.10">
    <property type="entry name" value="Glutaredoxin"/>
    <property type="match status" value="1"/>
</dbReference>
<dbReference type="KEGG" id="pfp:PFL1_04845"/>
<evidence type="ECO:0000256" key="3">
    <source>
        <dbReference type="ARBA" id="ARBA00047960"/>
    </source>
</evidence>
<dbReference type="HOGENOM" id="CLU_069253_1_1_1"/>
<dbReference type="eggNOG" id="ENOG502RH77">
    <property type="taxonomic scope" value="Eukaryota"/>
</dbReference>
<dbReference type="GO" id="GO:0004364">
    <property type="term" value="F:glutathione transferase activity"/>
    <property type="evidence" value="ECO:0007669"/>
    <property type="project" value="UniProtKB-UniRule"/>
</dbReference>
<dbReference type="PIRSF" id="PIRSF006386">
    <property type="entry name" value="HCCAis_GSTk"/>
    <property type="match status" value="1"/>
</dbReference>
<name>A0A061H4A5_9BASI</name>
<evidence type="ECO:0000256" key="1">
    <source>
        <dbReference type="ARBA" id="ARBA00006494"/>
    </source>
</evidence>
<dbReference type="GO" id="GO:0005777">
    <property type="term" value="C:peroxisome"/>
    <property type="evidence" value="ECO:0007669"/>
    <property type="project" value="TreeGrafter"/>
</dbReference>
<feature type="region of interest" description="Disordered" evidence="6">
    <location>
        <begin position="149"/>
        <end position="171"/>
    </location>
</feature>
<dbReference type="GO" id="GO:0006749">
    <property type="term" value="P:glutathione metabolic process"/>
    <property type="evidence" value="ECO:0007669"/>
    <property type="project" value="TreeGrafter"/>
</dbReference>
<dbReference type="PANTHER" id="PTHR42943:SF2">
    <property type="entry name" value="GLUTATHIONE S-TRANSFERASE KAPPA 1"/>
    <property type="match status" value="1"/>
</dbReference>
<reference evidence="8 9" key="1">
    <citation type="journal article" date="2013" name="Plant Cell">
        <title>The transition from a phytopathogenic smut ancestor to an anamorphic biocontrol agent deciphered by comparative whole-genome analysis.</title>
        <authorList>
            <person name="Lefebvre F."/>
            <person name="Joly D.L."/>
            <person name="Labbe C."/>
            <person name="Teichmann B."/>
            <person name="Linning R."/>
            <person name="Belzile F."/>
            <person name="Bakkeren G."/>
            <person name="Belanger R.R."/>
        </authorList>
    </citation>
    <scope>NUCLEOTIDE SEQUENCE [LARGE SCALE GENOMIC DNA]</scope>
    <source>
        <strain evidence="8 9">PF-1</strain>
    </source>
</reference>
<evidence type="ECO:0000256" key="4">
    <source>
        <dbReference type="PIRNR" id="PIRNR006386"/>
    </source>
</evidence>
<keyword evidence="2 4" id="KW-0808">Transferase</keyword>
<evidence type="ECO:0000313" key="8">
    <source>
        <dbReference type="EMBL" id="EPQ27707.1"/>
    </source>
</evidence>
<dbReference type="Pfam" id="PF01323">
    <property type="entry name" value="DSBA"/>
    <property type="match status" value="1"/>
</dbReference>
<comment type="catalytic activity">
    <reaction evidence="3 4">
        <text>RX + glutathione = an S-substituted glutathione + a halide anion + H(+)</text>
        <dbReference type="Rhea" id="RHEA:16437"/>
        <dbReference type="ChEBI" id="CHEBI:15378"/>
        <dbReference type="ChEBI" id="CHEBI:16042"/>
        <dbReference type="ChEBI" id="CHEBI:17792"/>
        <dbReference type="ChEBI" id="CHEBI:57925"/>
        <dbReference type="ChEBI" id="CHEBI:90779"/>
        <dbReference type="EC" id="2.5.1.18"/>
    </reaction>
</comment>
<protein>
    <recommendedName>
        <fullName evidence="4">Glutathione S-transferase kappa</fullName>
        <ecNumber evidence="4">2.5.1.18</ecNumber>
    </recommendedName>
</protein>
<feature type="domain" description="DSBA-like thioredoxin" evidence="7">
    <location>
        <begin position="9"/>
        <end position="215"/>
    </location>
</feature>
<dbReference type="FunFam" id="3.40.30.10:FF:000096">
    <property type="entry name" value="Glutathione S-transferase kappa"/>
    <property type="match status" value="1"/>
</dbReference>
<evidence type="ECO:0000259" key="7">
    <source>
        <dbReference type="Pfam" id="PF01323"/>
    </source>
</evidence>
<dbReference type="Proteomes" id="UP000053664">
    <property type="component" value="Unassembled WGS sequence"/>
</dbReference>
<evidence type="ECO:0000256" key="2">
    <source>
        <dbReference type="ARBA" id="ARBA00022679"/>
    </source>
</evidence>
<organism evidence="8 9">
    <name type="scientific">Pseudozyma flocculosa PF-1</name>
    <dbReference type="NCBI Taxonomy" id="1277687"/>
    <lineage>
        <taxon>Eukaryota</taxon>
        <taxon>Fungi</taxon>
        <taxon>Dikarya</taxon>
        <taxon>Basidiomycota</taxon>
        <taxon>Ustilaginomycotina</taxon>
        <taxon>Ustilaginomycetes</taxon>
        <taxon>Ustilaginales</taxon>
        <taxon>Ustilaginaceae</taxon>
        <taxon>Pseudozyma</taxon>
    </lineage>
</organism>
<evidence type="ECO:0000256" key="5">
    <source>
        <dbReference type="PIRSR" id="PIRSR006386-1"/>
    </source>
</evidence>
<dbReference type="AlphaFoldDB" id="A0A061H4A5"/>
<dbReference type="PANTHER" id="PTHR42943">
    <property type="entry name" value="GLUTATHIONE S-TRANSFERASE KAPPA"/>
    <property type="match status" value="1"/>
</dbReference>
<gene>
    <name evidence="8" type="ORF">PFL1_04845</name>
</gene>
<dbReference type="InterPro" id="IPR014440">
    <property type="entry name" value="HCCAis_GSTk"/>
</dbReference>
<dbReference type="RefSeq" id="XP_007880564.1">
    <property type="nucleotide sequence ID" value="XM_007882373.1"/>
</dbReference>
<dbReference type="GO" id="GO:0004602">
    <property type="term" value="F:glutathione peroxidase activity"/>
    <property type="evidence" value="ECO:0007669"/>
    <property type="project" value="TreeGrafter"/>
</dbReference>
<dbReference type="EC" id="2.5.1.18" evidence="4"/>
<accession>A0A061H4A5</accession>
<proteinExistence type="inferred from homology"/>
<dbReference type="GO" id="GO:0005739">
    <property type="term" value="C:mitochondrion"/>
    <property type="evidence" value="ECO:0007669"/>
    <property type="project" value="TreeGrafter"/>
</dbReference>
<dbReference type="InterPro" id="IPR036249">
    <property type="entry name" value="Thioredoxin-like_sf"/>
</dbReference>
<feature type="active site" description="Nucleophile" evidence="5">
    <location>
        <position position="17"/>
    </location>
</feature>
<sequence>MSVVKRNLVQLYYDTVSPWSFIGYEIIKRYQKRWDCDLELVPVNLGYVMGYSGNRPPISVPNKGKYMWDEIERAQKFFGLPLSTPTSFPVNTQTLQQHLDLVAQSSPSLLTPLTEIYFRAVWQRNLPCKTVEEVLHILDTDDAAKGLWKSDHDRRESVEQATSKEAKERGKTLAKRIVEEEGVFGMPWFNVTRARDGQRMQFFGSDRFEQMAAFLEKPYAGPHADGRLSKL</sequence>
<dbReference type="EMBL" id="KE361638">
    <property type="protein sequence ID" value="EPQ27707.1"/>
    <property type="molecule type" value="Genomic_DNA"/>
</dbReference>
<dbReference type="OrthoDB" id="4664297at2759"/>
<dbReference type="GeneID" id="19318945"/>
<comment type="similarity">
    <text evidence="1 4">Belongs to the GST superfamily. Kappa family.</text>
</comment>
<dbReference type="SUPFAM" id="SSF52833">
    <property type="entry name" value="Thioredoxin-like"/>
    <property type="match status" value="1"/>
</dbReference>
<dbReference type="InterPro" id="IPR051924">
    <property type="entry name" value="GST_Kappa/NadH"/>
</dbReference>